<dbReference type="Proteomes" id="UP000095284">
    <property type="component" value="Unplaced"/>
</dbReference>
<keyword evidence="2" id="KW-0677">Repeat</keyword>
<evidence type="ECO:0000256" key="2">
    <source>
        <dbReference type="ARBA" id="ARBA00022737"/>
    </source>
</evidence>
<evidence type="ECO:0000256" key="4">
    <source>
        <dbReference type="SAM" id="SignalP"/>
    </source>
</evidence>
<dbReference type="WBParaSite" id="BXY_0466600.1">
    <property type="protein sequence ID" value="BXY_0466600.1"/>
    <property type="gene ID" value="BXY_0466600"/>
</dbReference>
<evidence type="ECO:0000256" key="3">
    <source>
        <dbReference type="SAM" id="Phobius"/>
    </source>
</evidence>
<dbReference type="PANTHER" id="PTHR24366">
    <property type="entry name" value="IG(IMMUNOGLOBULIN) AND LRR(LEUCINE RICH REPEAT) DOMAINS"/>
    <property type="match status" value="1"/>
</dbReference>
<protein>
    <submittedName>
        <fullName evidence="6">TIR domain-containing protein</fullName>
    </submittedName>
</protein>
<proteinExistence type="predicted"/>
<dbReference type="PROSITE" id="PS51450">
    <property type="entry name" value="LRR"/>
    <property type="match status" value="2"/>
</dbReference>
<dbReference type="eggNOG" id="KOG0619">
    <property type="taxonomic scope" value="Eukaryota"/>
</dbReference>
<dbReference type="InterPro" id="IPR032675">
    <property type="entry name" value="LRR_dom_sf"/>
</dbReference>
<dbReference type="AlphaFoldDB" id="A0A1I7RVA5"/>
<evidence type="ECO:0000256" key="1">
    <source>
        <dbReference type="ARBA" id="ARBA00022614"/>
    </source>
</evidence>
<sequence>MKRAIRVLLVTFICHQVGWGHLIPSCPDPDSITTTLTEHPNDTSADISHIQCICLKDLDKTSFLVHCPFETDISSLNQIFNQIEEANHTVTSIVISTLIQSNDTSLTIWEAITTASTQTLEEITIRHCSADIKDSIISDKPVHELTSVTQLKIENCRLGQIPKLFLTGLPNLEYLSLKDNNIQRLNKEEFSGLNKLNTLDLSENVIHAAEESSLSTLPNLETLYIGDHNNLTAGLKDEIVNITSLKQVSFAKADEIYSLADFKFSSDNKIERIDLSGCGVTNITNGDFQNLTTLEYVDLSVNLIEKLGPRAFESASNLQYISLAGNFLNETNLEEDSWIGLDKLVHLDLGYNEFTTFNNNFHNLKHLKSLNLRSNNRLFSLDKDSFNGLSGLETLNLTGSSVKYIDNNAFKGMDNIQTLDLSSNKISQLNTPFEVIGRSLNNLNLSSNHLTNINATTLNGLKNLTVLDISQNPLKCNLKILDLQLWITNEYKRATTEGRPFYLAKPELVICDEPEHLKGRELMEVTADMINNIPTTTIALPTTPDDGETTTLTFDLSKWSANIGEANGTLLKDESSDADKPKYDINSIRYGQRQPKTQTPTTWVTVCTVVFLVMVTIVGVIYVVRRKKTNLVHNENSISQGISSSL</sequence>
<name>A0A1I7RVA5_BURXY</name>
<dbReference type="SUPFAM" id="SSF52058">
    <property type="entry name" value="L domain-like"/>
    <property type="match status" value="1"/>
</dbReference>
<dbReference type="SMART" id="SM00365">
    <property type="entry name" value="LRR_SD22"/>
    <property type="match status" value="5"/>
</dbReference>
<feature type="transmembrane region" description="Helical" evidence="3">
    <location>
        <begin position="603"/>
        <end position="624"/>
    </location>
</feature>
<feature type="signal peptide" evidence="4">
    <location>
        <begin position="1"/>
        <end position="20"/>
    </location>
</feature>
<accession>A0A1I7RVA5</accession>
<dbReference type="PANTHER" id="PTHR24366:SF96">
    <property type="entry name" value="LEUCINE RICH REPEAT CONTAINING 53"/>
    <property type="match status" value="1"/>
</dbReference>
<keyword evidence="1" id="KW-0433">Leucine-rich repeat</keyword>
<dbReference type="InterPro" id="IPR003591">
    <property type="entry name" value="Leu-rich_rpt_typical-subtyp"/>
</dbReference>
<dbReference type="Gene3D" id="3.80.10.10">
    <property type="entry name" value="Ribonuclease Inhibitor"/>
    <property type="match status" value="3"/>
</dbReference>
<keyword evidence="3" id="KW-0812">Transmembrane</keyword>
<keyword evidence="3" id="KW-1133">Transmembrane helix</keyword>
<dbReference type="Pfam" id="PF13855">
    <property type="entry name" value="LRR_8"/>
    <property type="match status" value="3"/>
</dbReference>
<keyword evidence="4" id="KW-0732">Signal</keyword>
<dbReference type="SMART" id="SM00369">
    <property type="entry name" value="LRR_TYP"/>
    <property type="match status" value="9"/>
</dbReference>
<keyword evidence="3" id="KW-0472">Membrane</keyword>
<feature type="chain" id="PRO_5009304941" evidence="4">
    <location>
        <begin position="21"/>
        <end position="646"/>
    </location>
</feature>
<evidence type="ECO:0000313" key="5">
    <source>
        <dbReference type="Proteomes" id="UP000095284"/>
    </source>
</evidence>
<reference evidence="6" key="1">
    <citation type="submission" date="2016-11" db="UniProtKB">
        <authorList>
            <consortium name="WormBaseParasite"/>
        </authorList>
    </citation>
    <scope>IDENTIFICATION</scope>
</reference>
<evidence type="ECO:0000313" key="6">
    <source>
        <dbReference type="WBParaSite" id="BXY_0466600.1"/>
    </source>
</evidence>
<organism evidence="5 6">
    <name type="scientific">Bursaphelenchus xylophilus</name>
    <name type="common">Pinewood nematode worm</name>
    <name type="synonym">Aphelenchoides xylophilus</name>
    <dbReference type="NCBI Taxonomy" id="6326"/>
    <lineage>
        <taxon>Eukaryota</taxon>
        <taxon>Metazoa</taxon>
        <taxon>Ecdysozoa</taxon>
        <taxon>Nematoda</taxon>
        <taxon>Chromadorea</taxon>
        <taxon>Rhabditida</taxon>
        <taxon>Tylenchina</taxon>
        <taxon>Tylenchomorpha</taxon>
        <taxon>Aphelenchoidea</taxon>
        <taxon>Aphelenchoididae</taxon>
        <taxon>Bursaphelenchus</taxon>
    </lineage>
</organism>
<dbReference type="InterPro" id="IPR001611">
    <property type="entry name" value="Leu-rich_rpt"/>
</dbReference>